<sequence precursor="true">MTLPAALAMVLISTTAQAQDTESPPTHTYSAPLAATVEGRQRTIERFKKLEAQLDAPLSNIIFENLPLQDAVDALERQTDIRFVIDEKALAIAGVSPRTDVSLITGKTEISVRDVFRLMTQHLDVALINDNGFAVITSDEAAANTFVVRVYNVRDFVDDGSLQQRLGFPDYVEFPFYRDIENSIQQLTPGPWMNIDGRGGSLAHFDGLLIINHNMEIHREISSVLHDLRALRSTSDTAEEESHRSSPVSESLPRRELTNVERKLDMPVTPLAFDDVTLSEMLQLIGGKVGLTFRIDPLAIKKNEIDPTQRFSLRNRTEAISARDIFRLVTREYALELIDDGGIVTVTTEERAKTYLKNRVYNIDKLVADAATSRGVPPRFGGIGGFIGPYYFAWREVYPDTEFRNALQLSIDAPWMAVVGVGGDVVPVGDMLVIRHTEAVHRRVEDLIRQIDEADRARGWSKDFPKKPTAAERAAAEKYNAEIIAKAKCNDRKSDADNGAATSR</sequence>
<keyword evidence="2 5" id="KW-0732">Signal</keyword>
<gene>
    <name evidence="6" type="ORF">Pan189_27200</name>
</gene>
<evidence type="ECO:0000313" key="7">
    <source>
        <dbReference type="Proteomes" id="UP000317318"/>
    </source>
</evidence>
<evidence type="ECO:0000256" key="4">
    <source>
        <dbReference type="SAM" id="MobiDB-lite"/>
    </source>
</evidence>
<dbReference type="GO" id="GO:0009306">
    <property type="term" value="P:protein secretion"/>
    <property type="evidence" value="ECO:0007669"/>
    <property type="project" value="TreeGrafter"/>
</dbReference>
<feature type="region of interest" description="Disordered" evidence="4">
    <location>
        <begin position="235"/>
        <end position="256"/>
    </location>
</feature>
<feature type="chain" id="PRO_5021963490" evidence="5">
    <location>
        <begin position="19"/>
        <end position="504"/>
    </location>
</feature>
<accession>A0A517R369</accession>
<dbReference type="GO" id="GO:0015627">
    <property type="term" value="C:type II protein secretion system complex"/>
    <property type="evidence" value="ECO:0007669"/>
    <property type="project" value="TreeGrafter"/>
</dbReference>
<evidence type="ECO:0000313" key="6">
    <source>
        <dbReference type="EMBL" id="QDT38329.1"/>
    </source>
</evidence>
<dbReference type="EMBL" id="CP036268">
    <property type="protein sequence ID" value="QDT38329.1"/>
    <property type="molecule type" value="Genomic_DNA"/>
</dbReference>
<keyword evidence="7" id="KW-1185">Reference proteome</keyword>
<evidence type="ECO:0000256" key="5">
    <source>
        <dbReference type="SAM" id="SignalP"/>
    </source>
</evidence>
<dbReference type="AlphaFoldDB" id="A0A517R369"/>
<dbReference type="KEGG" id="svp:Pan189_27200"/>
<comment type="subcellular location">
    <subcellularLocation>
        <location evidence="1">Membrane</location>
    </subcellularLocation>
</comment>
<dbReference type="InterPro" id="IPR050810">
    <property type="entry name" value="Bact_Secretion_Sys_Channel"/>
</dbReference>
<proteinExistence type="predicted"/>
<organism evidence="6 7">
    <name type="scientific">Stratiformator vulcanicus</name>
    <dbReference type="NCBI Taxonomy" id="2527980"/>
    <lineage>
        <taxon>Bacteria</taxon>
        <taxon>Pseudomonadati</taxon>
        <taxon>Planctomycetota</taxon>
        <taxon>Planctomycetia</taxon>
        <taxon>Planctomycetales</taxon>
        <taxon>Planctomycetaceae</taxon>
        <taxon>Stratiformator</taxon>
    </lineage>
</organism>
<keyword evidence="3" id="KW-0472">Membrane</keyword>
<dbReference type="PANTHER" id="PTHR30332:SF24">
    <property type="entry name" value="SECRETIN GSPD-RELATED"/>
    <property type="match status" value="1"/>
</dbReference>
<dbReference type="PANTHER" id="PTHR30332">
    <property type="entry name" value="PROBABLE GENERAL SECRETION PATHWAY PROTEIN D"/>
    <property type="match status" value="1"/>
</dbReference>
<evidence type="ECO:0000256" key="2">
    <source>
        <dbReference type="ARBA" id="ARBA00022729"/>
    </source>
</evidence>
<dbReference type="RefSeq" id="WP_145364451.1">
    <property type="nucleotide sequence ID" value="NZ_CP036268.1"/>
</dbReference>
<evidence type="ECO:0000256" key="1">
    <source>
        <dbReference type="ARBA" id="ARBA00004370"/>
    </source>
</evidence>
<reference evidence="6 7" key="1">
    <citation type="submission" date="2019-02" db="EMBL/GenBank/DDBJ databases">
        <title>Deep-cultivation of Planctomycetes and their phenomic and genomic characterization uncovers novel biology.</title>
        <authorList>
            <person name="Wiegand S."/>
            <person name="Jogler M."/>
            <person name="Boedeker C."/>
            <person name="Pinto D."/>
            <person name="Vollmers J."/>
            <person name="Rivas-Marin E."/>
            <person name="Kohn T."/>
            <person name="Peeters S.H."/>
            <person name="Heuer A."/>
            <person name="Rast P."/>
            <person name="Oberbeckmann S."/>
            <person name="Bunk B."/>
            <person name="Jeske O."/>
            <person name="Meyerdierks A."/>
            <person name="Storesund J.E."/>
            <person name="Kallscheuer N."/>
            <person name="Luecker S."/>
            <person name="Lage O.M."/>
            <person name="Pohl T."/>
            <person name="Merkel B.J."/>
            <person name="Hornburger P."/>
            <person name="Mueller R.-W."/>
            <person name="Bruemmer F."/>
            <person name="Labrenz M."/>
            <person name="Spormann A.M."/>
            <person name="Op den Camp H."/>
            <person name="Overmann J."/>
            <person name="Amann R."/>
            <person name="Jetten M.S.M."/>
            <person name="Mascher T."/>
            <person name="Medema M.H."/>
            <person name="Devos D.P."/>
            <person name="Kaster A.-K."/>
            <person name="Ovreas L."/>
            <person name="Rohde M."/>
            <person name="Galperin M.Y."/>
            <person name="Jogler C."/>
        </authorList>
    </citation>
    <scope>NUCLEOTIDE SEQUENCE [LARGE SCALE GENOMIC DNA]</scope>
    <source>
        <strain evidence="6 7">Pan189</strain>
    </source>
</reference>
<name>A0A517R369_9PLAN</name>
<dbReference type="Proteomes" id="UP000317318">
    <property type="component" value="Chromosome"/>
</dbReference>
<evidence type="ECO:0000256" key="3">
    <source>
        <dbReference type="ARBA" id="ARBA00023136"/>
    </source>
</evidence>
<dbReference type="GO" id="GO:0016020">
    <property type="term" value="C:membrane"/>
    <property type="evidence" value="ECO:0007669"/>
    <property type="project" value="UniProtKB-SubCell"/>
</dbReference>
<feature type="signal peptide" evidence="5">
    <location>
        <begin position="1"/>
        <end position="18"/>
    </location>
</feature>
<dbReference type="OrthoDB" id="263325at2"/>
<protein>
    <submittedName>
        <fullName evidence="6">Uncharacterized protein</fullName>
    </submittedName>
</protein>